<dbReference type="EMBL" id="JAACJN010000014">
    <property type="protein sequence ID" value="KAF5390570.1"/>
    <property type="molecule type" value="Genomic_DNA"/>
</dbReference>
<dbReference type="GO" id="GO:0033013">
    <property type="term" value="P:tetrapyrrole metabolic process"/>
    <property type="evidence" value="ECO:0007669"/>
    <property type="project" value="UniProtKB-ARBA"/>
</dbReference>
<feature type="transmembrane region" description="Helical" evidence="6">
    <location>
        <begin position="87"/>
        <end position="109"/>
    </location>
</feature>
<evidence type="ECO:0008006" key="9">
    <source>
        <dbReference type="Google" id="ProtNLM"/>
    </source>
</evidence>
<evidence type="ECO:0000313" key="7">
    <source>
        <dbReference type="EMBL" id="KAF5390570.1"/>
    </source>
</evidence>
<dbReference type="FunFam" id="1.20.1260.100:FF:000001">
    <property type="entry name" value="translocator protein 2"/>
    <property type="match status" value="1"/>
</dbReference>
<sequence>MSSSIYVPNFMFSILKNPVIATALPLGLGMLSGFPTAKVNLRFPPGRPPRQLFPILWPLLYVSMGYASHIAVKAFDISMSSSDRSDLALGIALYYAQLSMNIAWTPLFFGYKKVGIALIDCLALAGTTVYATKLLHGPTNTQATYFLVPYCAWLCFANYLNGGIWWLNKNRSIANKD</sequence>
<evidence type="ECO:0000256" key="1">
    <source>
        <dbReference type="ARBA" id="ARBA00004141"/>
    </source>
</evidence>
<comment type="subcellular location">
    <subcellularLocation>
        <location evidence="1">Membrane</location>
        <topology evidence="1">Multi-pass membrane protein</topology>
    </subcellularLocation>
</comment>
<keyword evidence="8" id="KW-1185">Reference proteome</keyword>
<keyword evidence="4 6" id="KW-1133">Transmembrane helix</keyword>
<dbReference type="GO" id="GO:0005741">
    <property type="term" value="C:mitochondrial outer membrane"/>
    <property type="evidence" value="ECO:0007669"/>
    <property type="project" value="TreeGrafter"/>
</dbReference>
<comment type="similarity">
    <text evidence="2">Belongs to the TspO/BZRP family.</text>
</comment>
<reference evidence="7 8" key="1">
    <citation type="journal article" date="2020" name="ISME J.">
        <title>Uncovering the hidden diversity of litter-decomposition mechanisms in mushroom-forming fungi.</title>
        <authorList>
            <person name="Floudas D."/>
            <person name="Bentzer J."/>
            <person name="Ahren D."/>
            <person name="Johansson T."/>
            <person name="Persson P."/>
            <person name="Tunlid A."/>
        </authorList>
    </citation>
    <scope>NUCLEOTIDE SEQUENCE [LARGE SCALE GENOMIC DNA]</scope>
    <source>
        <strain evidence="7 8">CBS 406.79</strain>
    </source>
</reference>
<feature type="transmembrane region" description="Helical" evidence="6">
    <location>
        <begin position="147"/>
        <end position="167"/>
    </location>
</feature>
<comment type="caution">
    <text evidence="7">The sequence shown here is derived from an EMBL/GenBank/DDBJ whole genome shotgun (WGS) entry which is preliminary data.</text>
</comment>
<feature type="transmembrane region" description="Helical" evidence="6">
    <location>
        <begin position="116"/>
        <end position="135"/>
    </location>
</feature>
<dbReference type="PANTHER" id="PTHR10057:SF0">
    <property type="entry name" value="TRANSLOCATOR PROTEIN"/>
    <property type="match status" value="1"/>
</dbReference>
<gene>
    <name evidence="7" type="ORF">D9757_002731</name>
</gene>
<organism evidence="7 8">
    <name type="scientific">Collybiopsis confluens</name>
    <dbReference type="NCBI Taxonomy" id="2823264"/>
    <lineage>
        <taxon>Eukaryota</taxon>
        <taxon>Fungi</taxon>
        <taxon>Dikarya</taxon>
        <taxon>Basidiomycota</taxon>
        <taxon>Agaricomycotina</taxon>
        <taxon>Agaricomycetes</taxon>
        <taxon>Agaricomycetidae</taxon>
        <taxon>Agaricales</taxon>
        <taxon>Marasmiineae</taxon>
        <taxon>Omphalotaceae</taxon>
        <taxon>Collybiopsis</taxon>
    </lineage>
</organism>
<dbReference type="Pfam" id="PF03073">
    <property type="entry name" value="TspO_MBR"/>
    <property type="match status" value="1"/>
</dbReference>
<dbReference type="Proteomes" id="UP000518752">
    <property type="component" value="Unassembled WGS sequence"/>
</dbReference>
<name>A0A8H5HWQ0_9AGAR</name>
<evidence type="ECO:0000256" key="6">
    <source>
        <dbReference type="SAM" id="Phobius"/>
    </source>
</evidence>
<keyword evidence="3 6" id="KW-0812">Transmembrane</keyword>
<protein>
    <recommendedName>
        <fullName evidence="9">TspO/MBR-related protein</fullName>
    </recommendedName>
</protein>
<accession>A0A8H5HWQ0</accession>
<evidence type="ECO:0000256" key="5">
    <source>
        <dbReference type="ARBA" id="ARBA00023136"/>
    </source>
</evidence>
<dbReference type="InterPro" id="IPR038330">
    <property type="entry name" value="TspO/MBR-related_sf"/>
</dbReference>
<dbReference type="PANTHER" id="PTHR10057">
    <property type="entry name" value="PERIPHERAL-TYPE BENZODIAZEPINE RECEPTOR"/>
    <property type="match status" value="1"/>
</dbReference>
<dbReference type="CDD" id="cd15904">
    <property type="entry name" value="TSPO_MBR"/>
    <property type="match status" value="1"/>
</dbReference>
<dbReference type="Gene3D" id="1.20.1260.100">
    <property type="entry name" value="TspO/MBR protein"/>
    <property type="match status" value="1"/>
</dbReference>
<dbReference type="OrthoDB" id="8841220at2759"/>
<feature type="transmembrane region" description="Helical" evidence="6">
    <location>
        <begin position="53"/>
        <end position="75"/>
    </location>
</feature>
<feature type="transmembrane region" description="Helical" evidence="6">
    <location>
        <begin position="20"/>
        <end position="41"/>
    </location>
</feature>
<evidence type="ECO:0000256" key="2">
    <source>
        <dbReference type="ARBA" id="ARBA00007524"/>
    </source>
</evidence>
<evidence type="ECO:0000256" key="4">
    <source>
        <dbReference type="ARBA" id="ARBA00022989"/>
    </source>
</evidence>
<dbReference type="PIRSF" id="PIRSF005859">
    <property type="entry name" value="PBR"/>
    <property type="match status" value="1"/>
</dbReference>
<evidence type="ECO:0000313" key="8">
    <source>
        <dbReference type="Proteomes" id="UP000518752"/>
    </source>
</evidence>
<keyword evidence="5 6" id="KW-0472">Membrane</keyword>
<evidence type="ECO:0000256" key="3">
    <source>
        <dbReference type="ARBA" id="ARBA00022692"/>
    </source>
</evidence>
<proteinExistence type="inferred from homology"/>
<dbReference type="AlphaFoldDB" id="A0A8H5HWQ0"/>
<dbReference type="InterPro" id="IPR004307">
    <property type="entry name" value="TspO_MBR"/>
</dbReference>